<dbReference type="PANTHER" id="PTHR34856">
    <property type="entry name" value="PROTEIN NRFD"/>
    <property type="match status" value="1"/>
</dbReference>
<evidence type="ECO:0000256" key="1">
    <source>
        <dbReference type="ARBA" id="ARBA00004651"/>
    </source>
</evidence>
<evidence type="ECO:0000256" key="3">
    <source>
        <dbReference type="ARBA" id="ARBA00022475"/>
    </source>
</evidence>
<gene>
    <name evidence="10" type="primary">nrfD</name>
    <name evidence="8" type="ORF">E2650_11185</name>
    <name evidence="9" type="ORF">ODY93_12675</name>
    <name evidence="10" type="ORF">QM089_21495</name>
</gene>
<evidence type="ECO:0000313" key="9">
    <source>
        <dbReference type="EMBL" id="MDI5832424.1"/>
    </source>
</evidence>
<dbReference type="Proteomes" id="UP001187859">
    <property type="component" value="Unassembled WGS sequence"/>
</dbReference>
<name>A0A1E3UU35_9GAMM</name>
<evidence type="ECO:0000313" key="12">
    <source>
        <dbReference type="Proteomes" id="UP001187859"/>
    </source>
</evidence>
<dbReference type="Proteomes" id="UP001152518">
    <property type="component" value="Unassembled WGS sequence"/>
</dbReference>
<keyword evidence="4 7" id="KW-0812">Transmembrane</keyword>
<dbReference type="Pfam" id="PF03916">
    <property type="entry name" value="NrfD"/>
    <property type="match status" value="1"/>
</dbReference>
<dbReference type="AlphaFoldDB" id="A0A1E3UU35"/>
<sequence>MDTSMEFTLGLSQGVAWPWPIAVYLFFAGISGGALTIALALRFYLGQVENTAFLKAATLLSFVTISLGMLCLVLDLTNPLFFWRILVFYNLNSVMSIGVIALSVYIPLVAVVALLALEKELMAIPQLKFLAPIIAKLKGFRRPMEALALVLALSVCAYTGFLISALIRFPLINTSVLPALFIASGLSAGGASAKMLAVWLFKEPLHSGEMKILHGAEWPIMFAEAMFIFMIATALLTGNAGGQFAFAAFHEGVWASVFWIGVVGIGFAAPLLLNFATGKHFSHSAKAFYMSGMCAVVGMMCLRLFILLAGQNYAI</sequence>
<dbReference type="Proteomes" id="UP001159075">
    <property type="component" value="Unassembled WGS sequence"/>
</dbReference>
<feature type="transmembrane region" description="Helical" evidence="7">
    <location>
        <begin position="146"/>
        <end position="167"/>
    </location>
</feature>
<dbReference type="GeneID" id="75190417"/>
<reference evidence="8" key="1">
    <citation type="journal article" date="2019" name="Int J Environ Res Public Health">
        <title>Characterization of Chromosome-Mediated BlaOXA-894 in Shewanella xiamenensis Isolated from Pig Wastewater.</title>
        <authorList>
            <person name="Zou H."/>
            <person name="Zhou Z."/>
            <person name="Xia H."/>
            <person name="Zhao Q."/>
            <person name="Li X."/>
        </authorList>
    </citation>
    <scope>NUCLEOTIDE SEQUENCE</scope>
    <source>
        <strain evidence="8">2015oxa</strain>
    </source>
</reference>
<feature type="transmembrane region" description="Helical" evidence="7">
    <location>
        <begin position="52"/>
        <end position="74"/>
    </location>
</feature>
<dbReference type="RefSeq" id="WP_047537518.1">
    <property type="nucleotide sequence ID" value="NZ_AP025014.1"/>
</dbReference>
<feature type="transmembrane region" description="Helical" evidence="7">
    <location>
        <begin position="94"/>
        <end position="117"/>
    </location>
</feature>
<dbReference type="FunFam" id="1.20.1630.10:FF:000002">
    <property type="entry name" value="Tetrathionate reductase subunit C"/>
    <property type="match status" value="1"/>
</dbReference>
<keyword evidence="11" id="KW-1185">Reference proteome</keyword>
<comment type="subcellular location">
    <subcellularLocation>
        <location evidence="1">Cell membrane</location>
        <topology evidence="1">Multi-pass membrane protein</topology>
    </subcellularLocation>
</comment>
<dbReference type="OrthoDB" id="31166at2"/>
<keyword evidence="3" id="KW-1003">Cell membrane</keyword>
<comment type="similarity">
    <text evidence="2">Belongs to the NrfD family.</text>
</comment>
<keyword evidence="5 7" id="KW-1133">Transmembrane helix</keyword>
<reference evidence="9 11" key="3">
    <citation type="submission" date="2022-09" db="EMBL/GenBank/DDBJ databases">
        <title>The outer-membrane cytochrome OmcA is essential for infection of Shewanella oneidensis by a zebrafish-associated bacteriophage.</title>
        <authorList>
            <person name="Grenfell A.W."/>
            <person name="Intile P."/>
            <person name="Mcfarlane J."/>
            <person name="Leung D."/>
            <person name="Abdalla K."/>
            <person name="Wold M."/>
            <person name="Kees E."/>
            <person name="Gralnick J."/>
        </authorList>
    </citation>
    <scope>NUCLEOTIDE SEQUENCE [LARGE SCALE GENOMIC DNA]</scope>
    <source>
        <strain evidence="9 11">NF-5</strain>
    </source>
</reference>
<evidence type="ECO:0000256" key="4">
    <source>
        <dbReference type="ARBA" id="ARBA00022692"/>
    </source>
</evidence>
<evidence type="ECO:0000256" key="5">
    <source>
        <dbReference type="ARBA" id="ARBA00022989"/>
    </source>
</evidence>
<comment type="caution">
    <text evidence="10">The sequence shown here is derived from an EMBL/GenBank/DDBJ whole genome shotgun (WGS) entry which is preliminary data.</text>
</comment>
<dbReference type="PANTHER" id="PTHR34856:SF2">
    <property type="entry name" value="PROTEIN NRFD"/>
    <property type="match status" value="1"/>
</dbReference>
<reference evidence="10" key="4">
    <citation type="submission" date="2023-05" db="EMBL/GenBank/DDBJ databases">
        <title>Colonisation of extended spectrum b-lactamase- and carbapenemase-producing bacteria on hospital surfaces from low- and middle-income countries.</title>
        <authorList>
            <person name="Nieto-Rosado M."/>
            <person name="Sands K."/>
            <person name="Iregbu K."/>
            <person name="Zahra R."/>
            <person name="Mazarati J.B."/>
            <person name="Mehtar S."/>
            <person name="Barnards-Group B."/>
            <person name="Walsh T.R."/>
        </authorList>
    </citation>
    <scope>NUCLEOTIDE SEQUENCE</scope>
    <source>
        <strain evidence="10">PP-E493</strain>
    </source>
</reference>
<dbReference type="EMBL" id="JAOTLW010000012">
    <property type="protein sequence ID" value="MDI5832424.1"/>
    <property type="molecule type" value="Genomic_DNA"/>
</dbReference>
<feature type="transmembrane region" description="Helical" evidence="7">
    <location>
        <begin position="287"/>
        <end position="309"/>
    </location>
</feature>
<evidence type="ECO:0000256" key="6">
    <source>
        <dbReference type="ARBA" id="ARBA00023136"/>
    </source>
</evidence>
<dbReference type="InterPro" id="IPR052049">
    <property type="entry name" value="Electron_transfer_protein"/>
</dbReference>
<evidence type="ECO:0000313" key="8">
    <source>
        <dbReference type="EMBL" id="MDG5900436.1"/>
    </source>
</evidence>
<organism evidence="10 12">
    <name type="scientific">Shewanella xiamenensis</name>
    <dbReference type="NCBI Taxonomy" id="332186"/>
    <lineage>
        <taxon>Bacteria</taxon>
        <taxon>Pseudomonadati</taxon>
        <taxon>Pseudomonadota</taxon>
        <taxon>Gammaproteobacteria</taxon>
        <taxon>Alteromonadales</taxon>
        <taxon>Shewanellaceae</taxon>
        <taxon>Shewanella</taxon>
    </lineage>
</organism>
<dbReference type="Gene3D" id="1.20.1630.10">
    <property type="entry name" value="Formate dehydrogenase/DMSO reductase domain"/>
    <property type="match status" value="1"/>
</dbReference>
<evidence type="ECO:0000256" key="7">
    <source>
        <dbReference type="SAM" id="Phobius"/>
    </source>
</evidence>
<feature type="transmembrane region" description="Helical" evidence="7">
    <location>
        <begin position="21"/>
        <end position="45"/>
    </location>
</feature>
<dbReference type="EMBL" id="JASGOQ010000001">
    <property type="protein sequence ID" value="MDV5392773.1"/>
    <property type="molecule type" value="Genomic_DNA"/>
</dbReference>
<dbReference type="EMBL" id="SUNE01000006">
    <property type="protein sequence ID" value="MDG5900436.1"/>
    <property type="molecule type" value="Genomic_DNA"/>
</dbReference>
<dbReference type="InterPro" id="IPR005614">
    <property type="entry name" value="NrfD-like"/>
</dbReference>
<evidence type="ECO:0000313" key="10">
    <source>
        <dbReference type="EMBL" id="MDV5392773.1"/>
    </source>
</evidence>
<dbReference type="GO" id="GO:0005886">
    <property type="term" value="C:plasma membrane"/>
    <property type="evidence" value="ECO:0007669"/>
    <property type="project" value="UniProtKB-SubCell"/>
</dbReference>
<accession>A0A1E3UU35</accession>
<feature type="transmembrane region" description="Helical" evidence="7">
    <location>
        <begin position="222"/>
        <end position="241"/>
    </location>
</feature>
<keyword evidence="6 7" id="KW-0472">Membrane</keyword>
<evidence type="ECO:0000256" key="2">
    <source>
        <dbReference type="ARBA" id="ARBA00008929"/>
    </source>
</evidence>
<evidence type="ECO:0000313" key="11">
    <source>
        <dbReference type="Proteomes" id="UP001159075"/>
    </source>
</evidence>
<proteinExistence type="inferred from homology"/>
<reference evidence="8" key="2">
    <citation type="submission" date="2019-04" db="EMBL/GenBank/DDBJ databases">
        <authorList>
            <person name="Zou H."/>
        </authorList>
    </citation>
    <scope>NUCLEOTIDE SEQUENCE</scope>
    <source>
        <strain evidence="8">2015oxa</strain>
    </source>
</reference>
<feature type="transmembrane region" description="Helical" evidence="7">
    <location>
        <begin position="179"/>
        <end position="201"/>
    </location>
</feature>
<feature type="transmembrane region" description="Helical" evidence="7">
    <location>
        <begin position="253"/>
        <end position="275"/>
    </location>
</feature>
<protein>
    <submittedName>
        <fullName evidence="8">Nitrite reductase</fullName>
    </submittedName>
    <submittedName>
        <fullName evidence="10">Polysulfide reductase NrfD</fullName>
    </submittedName>
</protein>